<gene>
    <name evidence="2" type="ORF">H9724_07825</name>
</gene>
<reference evidence="2" key="1">
    <citation type="journal article" date="2021" name="PeerJ">
        <title>Extensive microbial diversity within the chicken gut microbiome revealed by metagenomics and culture.</title>
        <authorList>
            <person name="Gilroy R."/>
            <person name="Ravi A."/>
            <person name="Getino M."/>
            <person name="Pursley I."/>
            <person name="Horton D.L."/>
            <person name="Alikhan N.F."/>
            <person name="Baker D."/>
            <person name="Gharbi K."/>
            <person name="Hall N."/>
            <person name="Watson M."/>
            <person name="Adriaenssens E.M."/>
            <person name="Foster-Nyarko E."/>
            <person name="Jarju S."/>
            <person name="Secka A."/>
            <person name="Antonio M."/>
            <person name="Oren A."/>
            <person name="Chaudhuri R.R."/>
            <person name="La Ragione R."/>
            <person name="Hildebrand F."/>
            <person name="Pallen M.J."/>
        </authorList>
    </citation>
    <scope>NUCLEOTIDE SEQUENCE</scope>
    <source>
        <strain evidence="2">CHK188-11489</strain>
    </source>
</reference>
<feature type="transmembrane region" description="Helical" evidence="1">
    <location>
        <begin position="6"/>
        <end position="30"/>
    </location>
</feature>
<evidence type="ECO:0000313" key="3">
    <source>
        <dbReference type="Proteomes" id="UP000824105"/>
    </source>
</evidence>
<name>A0A9D2FLB8_9FIRM</name>
<keyword evidence="1" id="KW-0812">Transmembrane</keyword>
<dbReference type="AlphaFoldDB" id="A0A9D2FLB8"/>
<protein>
    <submittedName>
        <fullName evidence="2">Uncharacterized protein</fullName>
    </submittedName>
</protein>
<comment type="caution">
    <text evidence="2">The sequence shown here is derived from an EMBL/GenBank/DDBJ whole genome shotgun (WGS) entry which is preliminary data.</text>
</comment>
<keyword evidence="1" id="KW-1133">Transmembrane helix</keyword>
<dbReference type="EMBL" id="DXBF01000062">
    <property type="protein sequence ID" value="HIZ62656.1"/>
    <property type="molecule type" value="Genomic_DNA"/>
</dbReference>
<sequence>MRSRGAVFWYSLGLTLLLLLPMIGLTWFFVRQRQQQNELRQAAAERGGLAVEQGAQDSWRALLVVQQEEPGFVLVRVDGPVQTVTLCALPGELQVQAPAGTTTLADCTLSAGPGRAAQLLQQTLATGETARSTLYYLAATPDCWADCVGSEITARLDTAALLTKEEREQIGYGEDSVAEVSAGEAPELIARLQSCQETPGRRADMRAAVWEAFARQNTSLLAGMPQAWREHSARTLTDLMATDLAGWEATLNYISGQPGLKVEYCTAGTRAAGGEVVLNEEGVRTVKELLQ</sequence>
<evidence type="ECO:0000313" key="2">
    <source>
        <dbReference type="EMBL" id="HIZ62656.1"/>
    </source>
</evidence>
<keyword evidence="1" id="KW-0472">Membrane</keyword>
<reference evidence="2" key="2">
    <citation type="submission" date="2021-04" db="EMBL/GenBank/DDBJ databases">
        <authorList>
            <person name="Gilroy R."/>
        </authorList>
    </citation>
    <scope>NUCLEOTIDE SEQUENCE</scope>
    <source>
        <strain evidence="2">CHK188-11489</strain>
    </source>
</reference>
<proteinExistence type="predicted"/>
<organism evidence="2 3">
    <name type="scientific">Candidatus Gemmiger avistercoris</name>
    <dbReference type="NCBI Taxonomy" id="2838606"/>
    <lineage>
        <taxon>Bacteria</taxon>
        <taxon>Bacillati</taxon>
        <taxon>Bacillota</taxon>
        <taxon>Clostridia</taxon>
        <taxon>Eubacteriales</taxon>
        <taxon>Gemmiger</taxon>
    </lineage>
</organism>
<evidence type="ECO:0000256" key="1">
    <source>
        <dbReference type="SAM" id="Phobius"/>
    </source>
</evidence>
<accession>A0A9D2FLB8</accession>
<dbReference type="Proteomes" id="UP000824105">
    <property type="component" value="Unassembled WGS sequence"/>
</dbReference>